<evidence type="ECO:0000256" key="2">
    <source>
        <dbReference type="ARBA" id="ARBA00010190"/>
    </source>
</evidence>
<keyword evidence="8 11" id="KW-0067">ATP-binding</keyword>
<organism evidence="13 14">
    <name type="scientific">Bailinhaonella thermotolerans</name>
    <dbReference type="NCBI Taxonomy" id="1070861"/>
    <lineage>
        <taxon>Bacteria</taxon>
        <taxon>Bacillati</taxon>
        <taxon>Actinomycetota</taxon>
        <taxon>Actinomycetes</taxon>
        <taxon>Streptosporangiales</taxon>
        <taxon>Streptosporangiaceae</taxon>
        <taxon>Bailinhaonella</taxon>
    </lineage>
</organism>
<evidence type="ECO:0000256" key="4">
    <source>
        <dbReference type="ARBA" id="ARBA00016460"/>
    </source>
</evidence>
<feature type="domain" description="SAICAR synthetase/ADE2 N-terminal" evidence="12">
    <location>
        <begin position="4"/>
        <end position="248"/>
    </location>
</feature>
<dbReference type="Proteomes" id="UP000265768">
    <property type="component" value="Unassembled WGS sequence"/>
</dbReference>
<dbReference type="Gene3D" id="3.30.200.20">
    <property type="entry name" value="Phosphorylase Kinase, domain 1"/>
    <property type="match status" value="1"/>
</dbReference>
<evidence type="ECO:0000259" key="12">
    <source>
        <dbReference type="Pfam" id="PF01259"/>
    </source>
</evidence>
<dbReference type="NCBIfam" id="NF010568">
    <property type="entry name" value="PRK13961.1"/>
    <property type="match status" value="1"/>
</dbReference>
<dbReference type="Gene3D" id="3.30.470.20">
    <property type="entry name" value="ATP-grasp fold, B domain"/>
    <property type="match status" value="1"/>
</dbReference>
<comment type="catalytic activity">
    <reaction evidence="10 11">
        <text>5-amino-1-(5-phospho-D-ribosyl)imidazole-4-carboxylate + L-aspartate + ATP = (2S)-2-[5-amino-1-(5-phospho-beta-D-ribosyl)imidazole-4-carboxamido]succinate + ADP + phosphate + 2 H(+)</text>
        <dbReference type="Rhea" id="RHEA:22628"/>
        <dbReference type="ChEBI" id="CHEBI:15378"/>
        <dbReference type="ChEBI" id="CHEBI:29991"/>
        <dbReference type="ChEBI" id="CHEBI:30616"/>
        <dbReference type="ChEBI" id="CHEBI:43474"/>
        <dbReference type="ChEBI" id="CHEBI:58443"/>
        <dbReference type="ChEBI" id="CHEBI:77657"/>
        <dbReference type="ChEBI" id="CHEBI:456216"/>
        <dbReference type="EC" id="6.3.2.6"/>
    </reaction>
</comment>
<dbReference type="CDD" id="cd01414">
    <property type="entry name" value="SAICAR_synt_Sc"/>
    <property type="match status" value="1"/>
</dbReference>
<evidence type="ECO:0000256" key="7">
    <source>
        <dbReference type="ARBA" id="ARBA00022755"/>
    </source>
</evidence>
<sequence>MELVHSGKVRDVYEDGGDLILVASDRVSVYDVILPTPIPDKGKVLTRLSLWWFERLADIVPNHVISATDVPHEFAGRAVRVRKLRMVQVECIARGYLAGLGLREYRAGGAVSGVALPPGLTEGSQLPAPVFTPTSKAAVGEHDEFITYDDVVAQEGAEIAERLRETTLAVYRRGAELARERGVIIADTKLEFGWDADGGLVLGDEVLTPDSSRFWPLDEWEPGRPQRSFDKQYVRDWAAGTGWDKTYPAPEIPADVVAATRARYIEAYERITGESW</sequence>
<dbReference type="GO" id="GO:0005524">
    <property type="term" value="F:ATP binding"/>
    <property type="evidence" value="ECO:0007669"/>
    <property type="project" value="UniProtKB-KW"/>
</dbReference>
<protein>
    <recommendedName>
        <fullName evidence="4 11">Phosphoribosylaminoimidazole-succinocarboxamide synthase</fullName>
        <ecNumber evidence="3 11">6.3.2.6</ecNumber>
    </recommendedName>
    <alternativeName>
        <fullName evidence="9 11">SAICAR synthetase</fullName>
    </alternativeName>
</protein>
<dbReference type="GO" id="GO:0005737">
    <property type="term" value="C:cytoplasm"/>
    <property type="evidence" value="ECO:0007669"/>
    <property type="project" value="TreeGrafter"/>
</dbReference>
<dbReference type="GO" id="GO:0006189">
    <property type="term" value="P:'de novo' IMP biosynthetic process"/>
    <property type="evidence" value="ECO:0007669"/>
    <property type="project" value="UniProtKB-UniRule"/>
</dbReference>
<dbReference type="UniPathway" id="UPA00074">
    <property type="reaction ID" value="UER00131"/>
</dbReference>
<keyword evidence="5 11" id="KW-0436">Ligase</keyword>
<reference evidence="13 14" key="1">
    <citation type="submission" date="2018-09" db="EMBL/GenBank/DDBJ databases">
        <title>YIM 75507 draft genome.</title>
        <authorList>
            <person name="Tang S."/>
            <person name="Feng Y."/>
        </authorList>
    </citation>
    <scope>NUCLEOTIDE SEQUENCE [LARGE SCALE GENOMIC DNA]</scope>
    <source>
        <strain evidence="13 14">YIM 75507</strain>
    </source>
</reference>
<evidence type="ECO:0000313" key="14">
    <source>
        <dbReference type="Proteomes" id="UP000265768"/>
    </source>
</evidence>
<dbReference type="HAMAP" id="MF_00137">
    <property type="entry name" value="SAICAR_synth"/>
    <property type="match status" value="1"/>
</dbReference>
<evidence type="ECO:0000256" key="6">
    <source>
        <dbReference type="ARBA" id="ARBA00022741"/>
    </source>
</evidence>
<evidence type="ECO:0000256" key="11">
    <source>
        <dbReference type="HAMAP-Rule" id="MF_00137"/>
    </source>
</evidence>
<evidence type="ECO:0000256" key="5">
    <source>
        <dbReference type="ARBA" id="ARBA00022598"/>
    </source>
</evidence>
<evidence type="ECO:0000256" key="9">
    <source>
        <dbReference type="ARBA" id="ARBA00030409"/>
    </source>
</evidence>
<keyword evidence="14" id="KW-1185">Reference proteome</keyword>
<dbReference type="InterPro" id="IPR028923">
    <property type="entry name" value="SAICAR_synt/ADE2_N"/>
</dbReference>
<evidence type="ECO:0000256" key="10">
    <source>
        <dbReference type="ARBA" id="ARBA00048475"/>
    </source>
</evidence>
<evidence type="ECO:0000313" key="13">
    <source>
        <dbReference type="EMBL" id="RJL25220.1"/>
    </source>
</evidence>
<evidence type="ECO:0000256" key="8">
    <source>
        <dbReference type="ARBA" id="ARBA00022840"/>
    </source>
</evidence>
<dbReference type="OrthoDB" id="9801549at2"/>
<name>A0A3A4AHA6_9ACTN</name>
<dbReference type="SUPFAM" id="SSF56104">
    <property type="entry name" value="SAICAR synthase-like"/>
    <property type="match status" value="1"/>
</dbReference>
<dbReference type="GO" id="GO:0004639">
    <property type="term" value="F:phosphoribosylaminoimidazolesuccinocarboxamide synthase activity"/>
    <property type="evidence" value="ECO:0007669"/>
    <property type="project" value="UniProtKB-UniRule"/>
</dbReference>
<gene>
    <name evidence="11" type="primary">purC</name>
    <name evidence="13" type="ORF">D5H75_27635</name>
</gene>
<dbReference type="PROSITE" id="PS01058">
    <property type="entry name" value="SAICAR_SYNTHETASE_2"/>
    <property type="match status" value="1"/>
</dbReference>
<proteinExistence type="inferred from homology"/>
<keyword evidence="6 11" id="KW-0547">Nucleotide-binding</keyword>
<dbReference type="EC" id="6.3.2.6" evidence="3 11"/>
<keyword evidence="7 11" id="KW-0658">Purine biosynthesis</keyword>
<comment type="caution">
    <text evidence="13">The sequence shown here is derived from an EMBL/GenBank/DDBJ whole genome shotgun (WGS) entry which is preliminary data.</text>
</comment>
<dbReference type="NCBIfam" id="TIGR00081">
    <property type="entry name" value="purC"/>
    <property type="match status" value="1"/>
</dbReference>
<dbReference type="InterPro" id="IPR001636">
    <property type="entry name" value="SAICAR_synth"/>
</dbReference>
<dbReference type="EMBL" id="QZEY01000013">
    <property type="protein sequence ID" value="RJL25220.1"/>
    <property type="molecule type" value="Genomic_DNA"/>
</dbReference>
<comment type="pathway">
    <text evidence="1 11">Purine metabolism; IMP biosynthesis via de novo pathway; 5-amino-1-(5-phospho-D-ribosyl)imidazole-4-carboxamide from 5-amino-1-(5-phospho-D-ribosyl)imidazole-4-carboxylate: step 1/2.</text>
</comment>
<dbReference type="RefSeq" id="WP_119929582.1">
    <property type="nucleotide sequence ID" value="NZ_QZEY01000013.1"/>
</dbReference>
<evidence type="ECO:0000256" key="3">
    <source>
        <dbReference type="ARBA" id="ARBA00012217"/>
    </source>
</evidence>
<accession>A0A3A4AHA6</accession>
<dbReference type="PANTHER" id="PTHR43700">
    <property type="entry name" value="PHOSPHORIBOSYLAMINOIMIDAZOLE-SUCCINOCARBOXAMIDE SYNTHASE"/>
    <property type="match status" value="1"/>
</dbReference>
<dbReference type="Pfam" id="PF01259">
    <property type="entry name" value="SAICAR_synt"/>
    <property type="match status" value="1"/>
</dbReference>
<dbReference type="InterPro" id="IPR018236">
    <property type="entry name" value="SAICAR_synthetase_CS"/>
</dbReference>
<dbReference type="AlphaFoldDB" id="A0A3A4AHA6"/>
<dbReference type="PANTHER" id="PTHR43700:SF1">
    <property type="entry name" value="PHOSPHORIBOSYLAMINOIMIDAZOLE-SUCCINOCARBOXAMIDE SYNTHASE"/>
    <property type="match status" value="1"/>
</dbReference>
<comment type="similarity">
    <text evidence="2 11">Belongs to the SAICAR synthetase family.</text>
</comment>
<evidence type="ECO:0000256" key="1">
    <source>
        <dbReference type="ARBA" id="ARBA00004672"/>
    </source>
</evidence>